<reference evidence="4" key="1">
    <citation type="submission" date="2021-11" db="EMBL/GenBank/DDBJ databases">
        <authorList>
            <consortium name="Genoscope - CEA"/>
            <person name="William W."/>
        </authorList>
    </citation>
    <scope>NUCLEOTIDE SEQUENCE</scope>
</reference>
<dbReference type="InterPro" id="IPR002110">
    <property type="entry name" value="Ankyrin_rpt"/>
</dbReference>
<proteinExistence type="predicted"/>
<feature type="repeat" description="ANK" evidence="3">
    <location>
        <begin position="149"/>
        <end position="181"/>
    </location>
</feature>
<dbReference type="PANTHER" id="PTHR24178">
    <property type="entry name" value="MOLTING PROTEIN MLT-4"/>
    <property type="match status" value="1"/>
</dbReference>
<evidence type="ECO:0000256" key="2">
    <source>
        <dbReference type="ARBA" id="ARBA00023043"/>
    </source>
</evidence>
<dbReference type="Pfam" id="PF12796">
    <property type="entry name" value="Ank_2"/>
    <property type="match status" value="1"/>
</dbReference>
<evidence type="ECO:0000256" key="3">
    <source>
        <dbReference type="PROSITE-ProRule" id="PRU00023"/>
    </source>
</evidence>
<dbReference type="PROSITE" id="PS50088">
    <property type="entry name" value="ANK_REPEAT"/>
    <property type="match status" value="2"/>
</dbReference>
<comment type="caution">
    <text evidence="4">The sequence shown here is derived from an EMBL/GenBank/DDBJ whole genome shotgun (WGS) entry which is preliminary data.</text>
</comment>
<dbReference type="Proteomes" id="UP000789595">
    <property type="component" value="Unassembled WGS sequence"/>
</dbReference>
<evidence type="ECO:0000256" key="1">
    <source>
        <dbReference type="ARBA" id="ARBA00022737"/>
    </source>
</evidence>
<evidence type="ECO:0000313" key="5">
    <source>
        <dbReference type="Proteomes" id="UP000789595"/>
    </source>
</evidence>
<feature type="repeat" description="ANK" evidence="3">
    <location>
        <begin position="114"/>
        <end position="148"/>
    </location>
</feature>
<dbReference type="OrthoDB" id="1577640at2759"/>
<keyword evidence="1" id="KW-0677">Repeat</keyword>
<name>A0A8J2SWQ5_9STRA</name>
<dbReference type="SUPFAM" id="SSF48403">
    <property type="entry name" value="Ankyrin repeat"/>
    <property type="match status" value="1"/>
</dbReference>
<dbReference type="Gene3D" id="1.25.40.20">
    <property type="entry name" value="Ankyrin repeat-containing domain"/>
    <property type="match status" value="1"/>
</dbReference>
<keyword evidence="5" id="KW-1185">Reference proteome</keyword>
<organism evidence="4 5">
    <name type="scientific">Pelagomonas calceolata</name>
    <dbReference type="NCBI Taxonomy" id="35677"/>
    <lineage>
        <taxon>Eukaryota</taxon>
        <taxon>Sar</taxon>
        <taxon>Stramenopiles</taxon>
        <taxon>Ochrophyta</taxon>
        <taxon>Pelagophyceae</taxon>
        <taxon>Pelagomonadales</taxon>
        <taxon>Pelagomonadaceae</taxon>
        <taxon>Pelagomonas</taxon>
    </lineage>
</organism>
<accession>A0A8J2SWQ5</accession>
<gene>
    <name evidence="4" type="ORF">PECAL_4P16180</name>
</gene>
<protein>
    <recommendedName>
        <fullName evidence="6">Ankyrin repeat domain-containing protein</fullName>
    </recommendedName>
</protein>
<dbReference type="AlphaFoldDB" id="A0A8J2SWQ5"/>
<dbReference type="InterPro" id="IPR036770">
    <property type="entry name" value="Ankyrin_rpt-contain_sf"/>
</dbReference>
<keyword evidence="2 3" id="KW-0040">ANK repeat</keyword>
<evidence type="ECO:0008006" key="6">
    <source>
        <dbReference type="Google" id="ProtNLM"/>
    </source>
</evidence>
<sequence>MRMAKRLVCLPLGASPLLLSMYHKPGSARFAVTEGLDAEADAVGPGIYGGRVERDESGAVVIGQQFEEYNPIPGPLYAGGGYTELAQAIREGDVTRVARLLDDDPELVNDVLTGAASPLHLCGMAPRAGGAVTQLLCERGANLNARDSWGYTPLQRAATNDCVDAAKALLAAGASLEISSGLDGDGDNAYELAKRLRSYDCIFAFDDHIAAVNT</sequence>
<evidence type="ECO:0000313" key="4">
    <source>
        <dbReference type="EMBL" id="CAH0374344.1"/>
    </source>
</evidence>
<dbReference type="EMBL" id="CAKKNE010000004">
    <property type="protein sequence ID" value="CAH0374344.1"/>
    <property type="molecule type" value="Genomic_DNA"/>
</dbReference>